<dbReference type="EMBL" id="MNBE01000645">
    <property type="protein sequence ID" value="OKP00598.1"/>
    <property type="molecule type" value="Genomic_DNA"/>
</dbReference>
<organism evidence="1 2">
    <name type="scientific">Penicillium subrubescens</name>
    <dbReference type="NCBI Taxonomy" id="1316194"/>
    <lineage>
        <taxon>Eukaryota</taxon>
        <taxon>Fungi</taxon>
        <taxon>Dikarya</taxon>
        <taxon>Ascomycota</taxon>
        <taxon>Pezizomycotina</taxon>
        <taxon>Eurotiomycetes</taxon>
        <taxon>Eurotiomycetidae</taxon>
        <taxon>Eurotiales</taxon>
        <taxon>Aspergillaceae</taxon>
        <taxon>Penicillium</taxon>
    </lineage>
</organism>
<dbReference type="OrthoDB" id="4368815at2759"/>
<comment type="caution">
    <text evidence="1">The sequence shown here is derived from an EMBL/GenBank/DDBJ whole genome shotgun (WGS) entry which is preliminary data.</text>
</comment>
<dbReference type="Proteomes" id="UP000186955">
    <property type="component" value="Unassembled WGS sequence"/>
</dbReference>
<dbReference type="AlphaFoldDB" id="A0A1Q5TK50"/>
<gene>
    <name evidence="1" type="ORF">PENSUB_7743</name>
</gene>
<reference evidence="1 2" key="1">
    <citation type="submission" date="2016-10" db="EMBL/GenBank/DDBJ databases">
        <title>Genome sequence of the ascomycete fungus Penicillium subrubescens.</title>
        <authorList>
            <person name="De Vries R.P."/>
            <person name="Peng M."/>
            <person name="Dilokpimol A."/>
            <person name="Hilden K."/>
            <person name="Makela M.R."/>
            <person name="Grigoriev I."/>
            <person name="Riley R."/>
            <person name="Granchi Z."/>
        </authorList>
    </citation>
    <scope>NUCLEOTIDE SEQUENCE [LARGE SCALE GENOMIC DNA]</scope>
    <source>
        <strain evidence="1 2">CBS 132785</strain>
    </source>
</reference>
<accession>A0A1Q5TK50</accession>
<name>A0A1Q5TK50_9EURO</name>
<keyword evidence="2" id="KW-1185">Reference proteome</keyword>
<protein>
    <submittedName>
        <fullName evidence="1">Uncharacterized protein</fullName>
    </submittedName>
</protein>
<sequence>MPGNYNFRWKYLTRSLQASWGKISRSHVDRIVDLVTRYLNFTFKSVLSVVTFRDKPWKNLKIALDKKVDDSHEDLDKLLQDEHGHPITYNHYYTDKIQKARQGKMPTSSP</sequence>
<evidence type="ECO:0000313" key="2">
    <source>
        <dbReference type="Proteomes" id="UP000186955"/>
    </source>
</evidence>
<proteinExistence type="predicted"/>
<evidence type="ECO:0000313" key="1">
    <source>
        <dbReference type="EMBL" id="OKP00598.1"/>
    </source>
</evidence>
<dbReference type="STRING" id="1316194.A0A1Q5TK50"/>